<evidence type="ECO:0000313" key="6">
    <source>
        <dbReference type="Proteomes" id="UP000037326"/>
    </source>
</evidence>
<protein>
    <submittedName>
        <fullName evidence="5">Allantoate amidohydrolase</fullName>
    </submittedName>
</protein>
<keyword evidence="2 5" id="KW-0378">Hydrolase</keyword>
<evidence type="ECO:0000256" key="1">
    <source>
        <dbReference type="ARBA" id="ARBA00006153"/>
    </source>
</evidence>
<accession>A0A0K9FFL1</accession>
<dbReference type="Proteomes" id="UP000037326">
    <property type="component" value="Unassembled WGS sequence"/>
</dbReference>
<evidence type="ECO:0000313" key="5">
    <source>
        <dbReference type="EMBL" id="KMY33012.1"/>
    </source>
</evidence>
<dbReference type="CDD" id="cd03884">
    <property type="entry name" value="M20_bAS"/>
    <property type="match status" value="1"/>
</dbReference>
<dbReference type="PANTHER" id="PTHR32494">
    <property type="entry name" value="ALLANTOATE DEIMINASE-RELATED"/>
    <property type="match status" value="1"/>
</dbReference>
<dbReference type="SUPFAM" id="SSF53187">
    <property type="entry name" value="Zn-dependent exopeptidases"/>
    <property type="match status" value="1"/>
</dbReference>
<keyword evidence="3" id="KW-0479">Metal-binding</keyword>
<dbReference type="SUPFAM" id="SSF55031">
    <property type="entry name" value="Bacterial exopeptidase dimerisation domain"/>
    <property type="match status" value="1"/>
</dbReference>
<feature type="domain" description="Peptidase M20 dimerisation" evidence="4">
    <location>
        <begin position="209"/>
        <end position="303"/>
    </location>
</feature>
<organism evidence="5 6">
    <name type="scientific">Lysinibacillus xylanilyticus</name>
    <dbReference type="NCBI Taxonomy" id="582475"/>
    <lineage>
        <taxon>Bacteria</taxon>
        <taxon>Bacillati</taxon>
        <taxon>Bacillota</taxon>
        <taxon>Bacilli</taxon>
        <taxon>Bacillales</taxon>
        <taxon>Bacillaceae</taxon>
        <taxon>Lysinibacillus</taxon>
    </lineage>
</organism>
<feature type="binding site" evidence="3">
    <location>
        <position position="91"/>
    </location>
    <ligand>
        <name>Zn(2+)</name>
        <dbReference type="ChEBI" id="CHEBI:29105"/>
        <label>1</label>
    </ligand>
</feature>
<comment type="caution">
    <text evidence="5">The sequence shown here is derived from an EMBL/GenBank/DDBJ whole genome shotgun (WGS) entry which is preliminary data.</text>
</comment>
<evidence type="ECO:0000256" key="3">
    <source>
        <dbReference type="PIRSR" id="PIRSR001235-1"/>
    </source>
</evidence>
<comment type="similarity">
    <text evidence="1">Belongs to the peptidase M20 family.</text>
</comment>
<dbReference type="Gene3D" id="3.40.630.10">
    <property type="entry name" value="Zn peptidases"/>
    <property type="match status" value="1"/>
</dbReference>
<dbReference type="GO" id="GO:0046872">
    <property type="term" value="F:metal ion binding"/>
    <property type="evidence" value="ECO:0007669"/>
    <property type="project" value="UniProtKB-KW"/>
</dbReference>
<dbReference type="Pfam" id="PF01546">
    <property type="entry name" value="Peptidase_M20"/>
    <property type="match status" value="1"/>
</dbReference>
<proteinExistence type="inferred from homology"/>
<dbReference type="GeneID" id="96599175"/>
<sequence>MYKCNSRRLQELIEQFSQFGATENGGVTRLSLSNEDVLARNYFCECCEELGMDIKVDDMGNIYAVLPGKKDVPPIVMGSHLDSVEKGGKFDGVLGVLTAIEAIRTLKENEIELDIPIMIVNFTNEEGARFDPAMMSSGVISAKFEKEKMLQSIDKNGTSFKEALQASGYEGDQENRLKEALAYIELHIEQGPVLEAKQLEIGVVEGVLGMVCYEITVTGQSNHAGTTPMTMRQDPMIVTSKILSYLHEELGKIDEQLVFTFGRMNVSPNIHTVIPNNVTFTIDSRHQKLEIMQKVENILNNLPSEDKGCSIKPVKLWGRDTVYFDTHICNEVERACQSFSYTAHRMFSGAGHDAQYIAGIVPSAMIFVPSINGKSHCEEEETTFEDCAKGADVLLETVLTLQTKFSMGETYTLH</sequence>
<dbReference type="NCBIfam" id="TIGR01879">
    <property type="entry name" value="hydantase"/>
    <property type="match status" value="1"/>
</dbReference>
<feature type="binding site" evidence="3">
    <location>
        <position position="187"/>
    </location>
    <ligand>
        <name>Zn(2+)</name>
        <dbReference type="ChEBI" id="CHEBI:29105"/>
        <label>1</label>
    </ligand>
</feature>
<comment type="cofactor">
    <cofactor evidence="3">
        <name>Zn(2+)</name>
        <dbReference type="ChEBI" id="CHEBI:29105"/>
    </cofactor>
    <text evidence="3">Binds 2 Zn(2+) ions per subunit.</text>
</comment>
<evidence type="ECO:0000259" key="4">
    <source>
        <dbReference type="Pfam" id="PF07687"/>
    </source>
</evidence>
<dbReference type="GO" id="GO:0016813">
    <property type="term" value="F:hydrolase activity, acting on carbon-nitrogen (but not peptide) bonds, in linear amidines"/>
    <property type="evidence" value="ECO:0007669"/>
    <property type="project" value="InterPro"/>
</dbReference>
<dbReference type="NCBIfam" id="NF006771">
    <property type="entry name" value="PRK09290.1-5"/>
    <property type="match status" value="1"/>
</dbReference>
<keyword evidence="3" id="KW-0862">Zinc</keyword>
<feature type="binding site" evidence="3">
    <location>
        <position position="80"/>
    </location>
    <ligand>
        <name>Zn(2+)</name>
        <dbReference type="ChEBI" id="CHEBI:29105"/>
        <label>1</label>
    </ligand>
</feature>
<dbReference type="InterPro" id="IPR002933">
    <property type="entry name" value="Peptidase_M20"/>
</dbReference>
<dbReference type="PATRIC" id="fig|582475.4.peg.2279"/>
<dbReference type="InterPro" id="IPR011650">
    <property type="entry name" value="Peptidase_M20_dimer"/>
</dbReference>
<feature type="binding site" evidence="3">
    <location>
        <position position="126"/>
    </location>
    <ligand>
        <name>Zn(2+)</name>
        <dbReference type="ChEBI" id="CHEBI:29105"/>
        <label>2</label>
    </ligand>
</feature>
<dbReference type="PANTHER" id="PTHR32494:SF5">
    <property type="entry name" value="ALLANTOATE AMIDOHYDROLASE"/>
    <property type="match status" value="1"/>
</dbReference>
<dbReference type="AlphaFoldDB" id="A0A0K9FFL1"/>
<gene>
    <name evidence="5" type="ORF">ACZ11_13145</name>
</gene>
<dbReference type="InterPro" id="IPR010158">
    <property type="entry name" value="Amidase_Cbmase"/>
</dbReference>
<reference evidence="6" key="1">
    <citation type="submission" date="2015-07" db="EMBL/GenBank/DDBJ databases">
        <authorList>
            <consortium name="Consortium for Microbial Forensics and Genomics (microFORGE)"/>
            <person name="Knight B.M."/>
            <person name="Roberts D.P."/>
            <person name="Lin D."/>
            <person name="Hari K."/>
            <person name="Fletcher J."/>
            <person name="Melcher U."/>
            <person name="Blagden T."/>
            <person name="Winegar R.A."/>
        </authorList>
    </citation>
    <scope>NUCLEOTIDE SEQUENCE [LARGE SCALE GENOMIC DNA]</scope>
    <source>
        <strain evidence="6">DSM 23493</strain>
    </source>
</reference>
<dbReference type="RefSeq" id="WP_049666719.1">
    <property type="nucleotide sequence ID" value="NZ_LFXJ01000005.1"/>
</dbReference>
<dbReference type="OrthoDB" id="9808195at2"/>
<feature type="binding site" evidence="3">
    <location>
        <position position="91"/>
    </location>
    <ligand>
        <name>Zn(2+)</name>
        <dbReference type="ChEBI" id="CHEBI:29105"/>
        <label>2</label>
    </ligand>
</feature>
<name>A0A0K9FFL1_9BACI</name>
<dbReference type="Gene3D" id="3.30.70.360">
    <property type="match status" value="1"/>
</dbReference>
<dbReference type="Pfam" id="PF07687">
    <property type="entry name" value="M20_dimer"/>
    <property type="match status" value="1"/>
</dbReference>
<dbReference type="InterPro" id="IPR036264">
    <property type="entry name" value="Bact_exopeptidase_dim_dom"/>
</dbReference>
<evidence type="ECO:0000256" key="2">
    <source>
        <dbReference type="ARBA" id="ARBA00022801"/>
    </source>
</evidence>
<dbReference type="PIRSF" id="PIRSF001235">
    <property type="entry name" value="Amidase_carbamoylase"/>
    <property type="match status" value="1"/>
</dbReference>
<dbReference type="EMBL" id="LFXJ01000005">
    <property type="protein sequence ID" value="KMY33012.1"/>
    <property type="molecule type" value="Genomic_DNA"/>
</dbReference>
<feature type="binding site" evidence="3">
    <location>
        <position position="376"/>
    </location>
    <ligand>
        <name>Zn(2+)</name>
        <dbReference type="ChEBI" id="CHEBI:29105"/>
        <label>2</label>
    </ligand>
</feature>